<evidence type="ECO:0000313" key="4">
    <source>
        <dbReference type="Proteomes" id="UP000001055"/>
    </source>
</evidence>
<dbReference type="InParanoid" id="Q0V368"/>
<gene>
    <name evidence="3" type="ORF">SNOG_01546</name>
</gene>
<evidence type="ECO:0000259" key="2">
    <source>
        <dbReference type="PROSITE" id="PS50835"/>
    </source>
</evidence>
<name>Q0V368_PHANO</name>
<reference evidence="4" key="1">
    <citation type="journal article" date="2007" name="Plant Cell">
        <title>Dothideomycete-plant interactions illuminated by genome sequencing and EST analysis of the wheat pathogen Stagonospora nodorum.</title>
        <authorList>
            <person name="Hane J.K."/>
            <person name="Lowe R.G."/>
            <person name="Solomon P.S."/>
            <person name="Tan K.C."/>
            <person name="Schoch C.L."/>
            <person name="Spatafora J.W."/>
            <person name="Crous P.W."/>
            <person name="Kodira C."/>
            <person name="Birren B.W."/>
            <person name="Galagan J.E."/>
            <person name="Torriani S.F."/>
            <person name="McDonald B.A."/>
            <person name="Oliver R.P."/>
        </authorList>
    </citation>
    <scope>NUCLEOTIDE SEQUENCE [LARGE SCALE GENOMIC DNA]</scope>
    <source>
        <strain evidence="4">SN15 / ATCC MYA-4574 / FGSC 10173</strain>
    </source>
</reference>
<dbReference type="PROSITE" id="PS50835">
    <property type="entry name" value="IG_LIKE"/>
    <property type="match status" value="1"/>
</dbReference>
<dbReference type="VEuPathDB" id="FungiDB:JI435_434020"/>
<dbReference type="AlphaFoldDB" id="Q0V368"/>
<evidence type="ECO:0000313" key="3">
    <source>
        <dbReference type="EMBL" id="EAT91195.1"/>
    </source>
</evidence>
<dbReference type="RefSeq" id="XP_001792184.1">
    <property type="nucleotide sequence ID" value="XM_001792132.1"/>
</dbReference>
<dbReference type="InterPro" id="IPR007110">
    <property type="entry name" value="Ig-like_dom"/>
</dbReference>
<dbReference type="InterPro" id="IPR053008">
    <property type="entry name" value="Phomopsin_biosynth_assoc"/>
</dbReference>
<proteinExistence type="predicted"/>
<protein>
    <recommendedName>
        <fullName evidence="2">Ig-like domain-containing protein</fullName>
    </recommendedName>
</protein>
<dbReference type="Proteomes" id="UP000001055">
    <property type="component" value="Unassembled WGS sequence"/>
</dbReference>
<dbReference type="GeneID" id="5969029"/>
<accession>Q0V368</accession>
<evidence type="ECO:0000256" key="1">
    <source>
        <dbReference type="SAM" id="MobiDB-lite"/>
    </source>
</evidence>
<dbReference type="PANTHER" id="PTHR35896:SF3">
    <property type="entry name" value="MAJOR FACILITATOR SUPERFAMILY TRANSPORTER"/>
    <property type="match status" value="1"/>
</dbReference>
<sequence length="290" mass="32601">MSPSLSGHDDESLLPQGKPDEYHCCANRQPSSTRAGWSRSRSLALGIVASLLVTGTFFSSLYFYSRKETYTCTQKTDSTHPSAANALNQLFEDKYPIQYDPVGAYIACPLDSAAAARKGGCSYDLMINGYIPDPCFDSEMHQDFTTNVELGFWADEAATQPISTAELLEGDMIKHKTAWLSNYAHWQHCMYLINGTHRAYSRMPTLFLDAYLDQPHIQHCFTVIAEPKPTLPYKKMEQPMEAVFISERRCYLRDLSPSVPENPGAVNIAITHAKVLPQLPDFVDEDDNRR</sequence>
<dbReference type="PANTHER" id="PTHR35896">
    <property type="entry name" value="IG-LIKE DOMAIN-CONTAINING PROTEIN"/>
    <property type="match status" value="1"/>
</dbReference>
<dbReference type="EMBL" id="CH445326">
    <property type="protein sequence ID" value="EAT91195.1"/>
    <property type="molecule type" value="Genomic_DNA"/>
</dbReference>
<dbReference type="KEGG" id="pno:SNOG_01546"/>
<feature type="region of interest" description="Disordered" evidence="1">
    <location>
        <begin position="1"/>
        <end position="20"/>
    </location>
</feature>
<feature type="domain" description="Ig-like" evidence="2">
    <location>
        <begin position="3"/>
        <end position="88"/>
    </location>
</feature>
<organism evidence="3 4">
    <name type="scientific">Phaeosphaeria nodorum (strain SN15 / ATCC MYA-4574 / FGSC 10173)</name>
    <name type="common">Glume blotch fungus</name>
    <name type="synonym">Parastagonospora nodorum</name>
    <dbReference type="NCBI Taxonomy" id="321614"/>
    <lineage>
        <taxon>Eukaryota</taxon>
        <taxon>Fungi</taxon>
        <taxon>Dikarya</taxon>
        <taxon>Ascomycota</taxon>
        <taxon>Pezizomycotina</taxon>
        <taxon>Dothideomycetes</taxon>
        <taxon>Pleosporomycetidae</taxon>
        <taxon>Pleosporales</taxon>
        <taxon>Pleosporineae</taxon>
        <taxon>Phaeosphaeriaceae</taxon>
        <taxon>Parastagonospora</taxon>
    </lineage>
</organism>